<evidence type="ECO:0000313" key="1">
    <source>
        <dbReference type="EMBL" id="OLP91223.1"/>
    </source>
</evidence>
<organism evidence="1 2">
    <name type="scientific">Symbiodinium microadriaticum</name>
    <name type="common">Dinoflagellate</name>
    <name type="synonym">Zooxanthella microadriatica</name>
    <dbReference type="NCBI Taxonomy" id="2951"/>
    <lineage>
        <taxon>Eukaryota</taxon>
        <taxon>Sar</taxon>
        <taxon>Alveolata</taxon>
        <taxon>Dinophyceae</taxon>
        <taxon>Suessiales</taxon>
        <taxon>Symbiodiniaceae</taxon>
        <taxon>Symbiodinium</taxon>
    </lineage>
</organism>
<dbReference type="AlphaFoldDB" id="A0A1Q9D7N2"/>
<dbReference type="EMBL" id="LSRX01000675">
    <property type="protein sequence ID" value="OLP91223.1"/>
    <property type="molecule type" value="Genomic_DNA"/>
</dbReference>
<keyword evidence="2" id="KW-1185">Reference proteome</keyword>
<accession>A0A1Q9D7N2</accession>
<gene>
    <name evidence="1" type="ORF">AK812_SmicGene27102</name>
</gene>
<proteinExistence type="predicted"/>
<protein>
    <submittedName>
        <fullName evidence="1">Uncharacterized protein</fullName>
    </submittedName>
</protein>
<reference evidence="1 2" key="1">
    <citation type="submission" date="2016-02" db="EMBL/GenBank/DDBJ databases">
        <title>Genome analysis of coral dinoflagellate symbionts highlights evolutionary adaptations to a symbiotic lifestyle.</title>
        <authorList>
            <person name="Aranda M."/>
            <person name="Li Y."/>
            <person name="Liew Y.J."/>
            <person name="Baumgarten S."/>
            <person name="Simakov O."/>
            <person name="Wilson M."/>
            <person name="Piel J."/>
            <person name="Ashoor H."/>
            <person name="Bougouffa S."/>
            <person name="Bajic V.B."/>
            <person name="Ryu T."/>
            <person name="Ravasi T."/>
            <person name="Bayer T."/>
            <person name="Micklem G."/>
            <person name="Kim H."/>
            <person name="Bhak J."/>
            <person name="Lajeunesse T.C."/>
            <person name="Voolstra C.R."/>
        </authorList>
    </citation>
    <scope>NUCLEOTIDE SEQUENCE [LARGE SCALE GENOMIC DNA]</scope>
    <source>
        <strain evidence="1 2">CCMP2467</strain>
    </source>
</reference>
<comment type="caution">
    <text evidence="1">The sequence shown here is derived from an EMBL/GenBank/DDBJ whole genome shotgun (WGS) entry which is preliminary data.</text>
</comment>
<name>A0A1Q9D7N2_SYMMI</name>
<dbReference type="Proteomes" id="UP000186817">
    <property type="component" value="Unassembled WGS sequence"/>
</dbReference>
<evidence type="ECO:0000313" key="2">
    <source>
        <dbReference type="Proteomes" id="UP000186817"/>
    </source>
</evidence>
<sequence>MVQPRCPPWEAIDRSQPLWRLSMRRRMIRQQRRKERDEDERVRRSHRLPQDVSRCLRAAAVRGDGQYC</sequence>